<proteinExistence type="inferred from homology"/>
<comment type="similarity">
    <text evidence="1">Belongs to the MsrA Met sulfoxide reductase family.</text>
</comment>
<dbReference type="HAMAP" id="MF_01401">
    <property type="entry name" value="MsrA"/>
    <property type="match status" value="1"/>
</dbReference>
<accession>A0A9W7KSJ2</accession>
<dbReference type="Pfam" id="PF01625">
    <property type="entry name" value="PMSR"/>
    <property type="match status" value="1"/>
</dbReference>
<sequence>MGASQSADPITINNPAPPASPAPGNISPHVTLGAGCYWGTEKYIRKDFQKRFPNSVKSATVGFMSPDPNHKPNPSYREVCTGATGHVEVLEVELYDPNAHYEELLRFFYMFHDPTTRNRQGNDVGSQYSSHIFTHDDAQSEIAKKVVKQVQDSMSRGTLSNYEGSEVKTQITPATKFYPAEASHQDYLAKNPNGYCNHYFRFKTFPEL</sequence>
<evidence type="ECO:0000259" key="6">
    <source>
        <dbReference type="Pfam" id="PF01625"/>
    </source>
</evidence>
<dbReference type="SUPFAM" id="SSF55068">
    <property type="entry name" value="Peptide methionine sulfoxide reductase"/>
    <property type="match status" value="1"/>
</dbReference>
<reference evidence="7" key="1">
    <citation type="submission" date="2022-07" db="EMBL/GenBank/DDBJ databases">
        <title>Genome analysis of Parmales, a sister group of diatoms, reveals the evolutionary specialization of diatoms from phago-mixotrophs to photoautotrophs.</title>
        <authorList>
            <person name="Ban H."/>
            <person name="Sato S."/>
            <person name="Yoshikawa S."/>
            <person name="Kazumasa Y."/>
            <person name="Nakamura Y."/>
            <person name="Ichinomiya M."/>
            <person name="Saitoh K."/>
            <person name="Sato N."/>
            <person name="Blanc-Mathieu R."/>
            <person name="Endo H."/>
            <person name="Kuwata A."/>
            <person name="Ogata H."/>
        </authorList>
    </citation>
    <scope>NUCLEOTIDE SEQUENCE</scope>
</reference>
<dbReference type="GO" id="GO:0008113">
    <property type="term" value="F:peptide-methionine (S)-S-oxide reductase activity"/>
    <property type="evidence" value="ECO:0007669"/>
    <property type="project" value="UniProtKB-EC"/>
</dbReference>
<name>A0A9W7KSJ2_9STRA</name>
<evidence type="ECO:0000313" key="8">
    <source>
        <dbReference type="Proteomes" id="UP001165082"/>
    </source>
</evidence>
<keyword evidence="3" id="KW-0560">Oxidoreductase</keyword>
<organism evidence="7 8">
    <name type="scientific">Triparma retinervis</name>
    <dbReference type="NCBI Taxonomy" id="2557542"/>
    <lineage>
        <taxon>Eukaryota</taxon>
        <taxon>Sar</taxon>
        <taxon>Stramenopiles</taxon>
        <taxon>Ochrophyta</taxon>
        <taxon>Bolidophyceae</taxon>
        <taxon>Parmales</taxon>
        <taxon>Triparmaceae</taxon>
        <taxon>Triparma</taxon>
    </lineage>
</organism>
<feature type="domain" description="Peptide methionine sulphoxide reductase MsrA" evidence="6">
    <location>
        <begin position="30"/>
        <end position="197"/>
    </location>
</feature>
<dbReference type="OrthoDB" id="77405at2759"/>
<evidence type="ECO:0000256" key="1">
    <source>
        <dbReference type="ARBA" id="ARBA00005591"/>
    </source>
</evidence>
<dbReference type="PANTHER" id="PTHR43774">
    <property type="entry name" value="PEPTIDE METHIONINE SULFOXIDE REDUCTASE"/>
    <property type="match status" value="1"/>
</dbReference>
<feature type="region of interest" description="Disordered" evidence="5">
    <location>
        <begin position="1"/>
        <end position="26"/>
    </location>
</feature>
<comment type="caution">
    <text evidence="7">The sequence shown here is derived from an EMBL/GenBank/DDBJ whole genome shotgun (WGS) entry which is preliminary data.</text>
</comment>
<evidence type="ECO:0000256" key="5">
    <source>
        <dbReference type="SAM" id="MobiDB-lite"/>
    </source>
</evidence>
<dbReference type="InterPro" id="IPR036509">
    <property type="entry name" value="Met_Sox_Rdtase_MsrA_sf"/>
</dbReference>
<gene>
    <name evidence="7" type="ORF">TrRE_jg4569</name>
</gene>
<dbReference type="InterPro" id="IPR002569">
    <property type="entry name" value="Met_Sox_Rdtase_MsrA_dom"/>
</dbReference>
<dbReference type="Proteomes" id="UP001165082">
    <property type="component" value="Unassembled WGS sequence"/>
</dbReference>
<dbReference type="NCBIfam" id="TIGR00401">
    <property type="entry name" value="msrA"/>
    <property type="match status" value="1"/>
</dbReference>
<evidence type="ECO:0000256" key="3">
    <source>
        <dbReference type="ARBA" id="ARBA00023002"/>
    </source>
</evidence>
<protein>
    <recommendedName>
        <fullName evidence="2">peptide-methionine (S)-S-oxide reductase</fullName>
        <ecNumber evidence="2">1.8.4.11</ecNumber>
    </recommendedName>
    <alternativeName>
        <fullName evidence="4">Peptide-methionine (S)-S-oxide reductase</fullName>
    </alternativeName>
</protein>
<evidence type="ECO:0000256" key="2">
    <source>
        <dbReference type="ARBA" id="ARBA00012502"/>
    </source>
</evidence>
<dbReference type="AlphaFoldDB" id="A0A9W7KSJ2"/>
<evidence type="ECO:0000256" key="4">
    <source>
        <dbReference type="ARBA" id="ARBA00030643"/>
    </source>
</evidence>
<evidence type="ECO:0000313" key="7">
    <source>
        <dbReference type="EMBL" id="GMI09994.1"/>
    </source>
</evidence>
<dbReference type="Gene3D" id="3.30.1060.10">
    <property type="entry name" value="Peptide methionine sulphoxide reductase MsrA"/>
    <property type="match status" value="1"/>
</dbReference>
<keyword evidence="8" id="KW-1185">Reference proteome</keyword>
<dbReference type="EMBL" id="BRXZ01000351">
    <property type="protein sequence ID" value="GMI09994.1"/>
    <property type="molecule type" value="Genomic_DNA"/>
</dbReference>
<dbReference type="PANTHER" id="PTHR43774:SF1">
    <property type="entry name" value="PEPTIDE METHIONINE SULFOXIDE REDUCTASE MSRA 2"/>
    <property type="match status" value="1"/>
</dbReference>
<dbReference type="EC" id="1.8.4.11" evidence="2"/>